<feature type="transmembrane region" description="Helical" evidence="11">
    <location>
        <begin position="170"/>
        <end position="194"/>
    </location>
</feature>
<dbReference type="InterPro" id="IPR000644">
    <property type="entry name" value="CBS_dom"/>
</dbReference>
<gene>
    <name evidence="13" type="ORF">MetMK1DRAFT_00015750</name>
</gene>
<dbReference type="OrthoDB" id="89900at2157"/>
<protein>
    <submittedName>
        <fullName evidence="13">Chloride channel protein EriC</fullName>
    </submittedName>
</protein>
<keyword evidence="14" id="KW-1185">Reference proteome</keyword>
<dbReference type="STRING" id="671065.MetMK1DRAFT_00015750"/>
<evidence type="ECO:0000256" key="11">
    <source>
        <dbReference type="SAM" id="Phobius"/>
    </source>
</evidence>
<keyword evidence="2" id="KW-0813">Transport</keyword>
<keyword evidence="9" id="KW-0407">Ion channel</keyword>
<sequence length="589" mass="63377">MTSLRDLRSLPYLEKWLIMGVILGIVAGLSSLTFYFAIRGVEYFLLESVIGLTVPRPLGEGGSLIFQFHATRYYLIPFVVAAGGAISGLLVYSLAPEAEGHGTDAAISAYHYREGKVRWRVIPIKLIASAFTIGSGGSAGREGPTAQLSAGIGSMIADLMGLTPEDRRRAVAVGIGAGIGTIFKTPIGGAILAAEILYKRDLEPDVIFPALVASAVGYSIFGSIVGFTPIFGNYTGSFDPIRLPLYAILGLIAGLMGLFYIKTFYGVHDTFKRVRLSPYLKPVIGGLLTGTIALLAPEVMATGYGWINLLEYEKFTEFYSLLPVLYLLVLLPFIKVLATSLTIGSGGSGGVFAPGMFIGAFVGGDVGLLFHFLFPQLVPSIAPFVIIGMVSMFGGAAKAPLSVLIMVTEMTGSLQLLPGAMIAVAISYLVTGNQSIYRSQVPTRRESPAHASEYEQALLAKIKVAQCKLRDIKVSAISPVEETISIMMRNNFFSIPVVDNDDNFLGVAYMRDILGKSGDVGKFVVRGVQTVMRQSSLEEALETMSRTKARWAPVVEKGKLLGVLIMEDAMEVYREELVKLKVGERMSEG</sequence>
<feature type="transmembrane region" description="Helical" evidence="11">
    <location>
        <begin position="282"/>
        <end position="306"/>
    </location>
</feature>
<keyword evidence="7" id="KW-0869">Chloride channel</keyword>
<evidence type="ECO:0000256" key="7">
    <source>
        <dbReference type="ARBA" id="ARBA00023173"/>
    </source>
</evidence>
<feature type="domain" description="CBS" evidence="12">
    <location>
        <begin position="524"/>
        <end position="580"/>
    </location>
</feature>
<feature type="transmembrane region" description="Helical" evidence="11">
    <location>
        <begin position="73"/>
        <end position="95"/>
    </location>
</feature>
<keyword evidence="4 11" id="KW-1133">Transmembrane helix</keyword>
<dbReference type="HOGENOM" id="CLU_015263_5_3_2"/>
<dbReference type="SUPFAM" id="SSF81340">
    <property type="entry name" value="Clc chloride channel"/>
    <property type="match status" value="1"/>
</dbReference>
<evidence type="ECO:0000256" key="8">
    <source>
        <dbReference type="ARBA" id="ARBA00023214"/>
    </source>
</evidence>
<organism evidence="13 14">
    <name type="scientific">Metallosphaera yellowstonensis MK1</name>
    <dbReference type="NCBI Taxonomy" id="671065"/>
    <lineage>
        <taxon>Archaea</taxon>
        <taxon>Thermoproteota</taxon>
        <taxon>Thermoprotei</taxon>
        <taxon>Sulfolobales</taxon>
        <taxon>Sulfolobaceae</taxon>
        <taxon>Metallosphaera</taxon>
    </lineage>
</organism>
<dbReference type="InterPro" id="IPR014743">
    <property type="entry name" value="Cl-channel_core"/>
</dbReference>
<dbReference type="PRINTS" id="PR00762">
    <property type="entry name" value="CLCHANNEL"/>
</dbReference>
<feature type="transmembrane region" description="Helical" evidence="11">
    <location>
        <begin position="318"/>
        <end position="338"/>
    </location>
</feature>
<evidence type="ECO:0000256" key="3">
    <source>
        <dbReference type="ARBA" id="ARBA00022692"/>
    </source>
</evidence>
<dbReference type="GO" id="GO:0034707">
    <property type="term" value="C:chloride channel complex"/>
    <property type="evidence" value="ECO:0007669"/>
    <property type="project" value="UniProtKB-KW"/>
</dbReference>
<dbReference type="SMART" id="SM00116">
    <property type="entry name" value="CBS"/>
    <property type="match status" value="2"/>
</dbReference>
<evidence type="ECO:0000256" key="2">
    <source>
        <dbReference type="ARBA" id="ARBA00022448"/>
    </source>
</evidence>
<dbReference type="InterPro" id="IPR050368">
    <property type="entry name" value="ClC-type_chloride_channel"/>
</dbReference>
<feature type="transmembrane region" description="Helical" evidence="11">
    <location>
        <begin position="350"/>
        <end position="374"/>
    </location>
</feature>
<keyword evidence="6 11" id="KW-0472">Membrane</keyword>
<evidence type="ECO:0000256" key="10">
    <source>
        <dbReference type="PROSITE-ProRule" id="PRU00703"/>
    </source>
</evidence>
<dbReference type="eggNOG" id="arCOG02569">
    <property type="taxonomic scope" value="Archaea"/>
</dbReference>
<keyword evidence="3 11" id="KW-0812">Transmembrane</keyword>
<comment type="subcellular location">
    <subcellularLocation>
        <location evidence="1">Membrane</location>
        <topology evidence="1">Multi-pass membrane protein</topology>
    </subcellularLocation>
</comment>
<dbReference type="RefSeq" id="WP_009072174.1">
    <property type="nucleotide sequence ID" value="NZ_JH597761.1"/>
</dbReference>
<dbReference type="InterPro" id="IPR001807">
    <property type="entry name" value="ClC"/>
</dbReference>
<proteinExistence type="predicted"/>
<evidence type="ECO:0000313" key="13">
    <source>
        <dbReference type="EMBL" id="EHP71071.1"/>
    </source>
</evidence>
<dbReference type="Pfam" id="PF00654">
    <property type="entry name" value="Voltage_CLC"/>
    <property type="match status" value="1"/>
</dbReference>
<feature type="transmembrane region" description="Helical" evidence="11">
    <location>
        <begin position="243"/>
        <end position="261"/>
    </location>
</feature>
<dbReference type="InterPro" id="IPR046342">
    <property type="entry name" value="CBS_dom_sf"/>
</dbReference>
<dbReference type="PROSITE" id="PS51371">
    <property type="entry name" value="CBS"/>
    <property type="match status" value="1"/>
</dbReference>
<name>H2C4Y0_9CREN</name>
<dbReference type="PANTHER" id="PTHR43427">
    <property type="entry name" value="CHLORIDE CHANNEL PROTEIN CLC-E"/>
    <property type="match status" value="1"/>
</dbReference>
<dbReference type="SUPFAM" id="SSF54631">
    <property type="entry name" value="CBS-domain pair"/>
    <property type="match status" value="1"/>
</dbReference>
<dbReference type="PANTHER" id="PTHR43427:SF6">
    <property type="entry name" value="CHLORIDE CHANNEL PROTEIN CLC-E"/>
    <property type="match status" value="1"/>
</dbReference>
<dbReference type="FunFam" id="1.10.3080.10:FF:000018">
    <property type="entry name" value="Chloride transporter, ClC family"/>
    <property type="match status" value="1"/>
</dbReference>
<dbReference type="Pfam" id="PF00571">
    <property type="entry name" value="CBS"/>
    <property type="match status" value="2"/>
</dbReference>
<dbReference type="EMBL" id="JH597761">
    <property type="protein sequence ID" value="EHP71071.1"/>
    <property type="molecule type" value="Genomic_DNA"/>
</dbReference>
<evidence type="ECO:0000256" key="5">
    <source>
        <dbReference type="ARBA" id="ARBA00023065"/>
    </source>
</evidence>
<evidence type="ECO:0000256" key="6">
    <source>
        <dbReference type="ARBA" id="ARBA00023136"/>
    </source>
</evidence>
<keyword evidence="8" id="KW-0868">Chloride</keyword>
<dbReference type="AlphaFoldDB" id="H2C4Y0"/>
<evidence type="ECO:0000256" key="4">
    <source>
        <dbReference type="ARBA" id="ARBA00022989"/>
    </source>
</evidence>
<keyword evidence="10" id="KW-0129">CBS domain</keyword>
<evidence type="ECO:0000313" key="14">
    <source>
        <dbReference type="Proteomes" id="UP000003980"/>
    </source>
</evidence>
<reference evidence="13 14" key="1">
    <citation type="submission" date="2012-01" db="EMBL/GenBank/DDBJ databases">
        <title>Improved High-Quality Draft sequence of Metallosphaera yellowstonensis MK1.</title>
        <authorList>
            <consortium name="US DOE Joint Genome Institute"/>
            <person name="Lucas S."/>
            <person name="Han J."/>
            <person name="Cheng J.-F."/>
            <person name="Goodwin L."/>
            <person name="Pitluck S."/>
            <person name="Peters L."/>
            <person name="Teshima H."/>
            <person name="Detter J.C."/>
            <person name="Han C."/>
            <person name="Tapia R."/>
            <person name="Land M."/>
            <person name="Hauser L."/>
            <person name="Kyrpides N."/>
            <person name="Kozubal M."/>
            <person name="Macur R.E."/>
            <person name="Jay Z."/>
            <person name="Inskeep W."/>
            <person name="Woyke T."/>
        </authorList>
    </citation>
    <scope>NUCLEOTIDE SEQUENCE [LARGE SCALE GENOMIC DNA]</scope>
    <source>
        <strain evidence="13 14">MK1</strain>
    </source>
</reference>
<feature type="transmembrane region" description="Helical" evidence="11">
    <location>
        <begin position="413"/>
        <end position="430"/>
    </location>
</feature>
<dbReference type="GO" id="GO:0005254">
    <property type="term" value="F:chloride channel activity"/>
    <property type="evidence" value="ECO:0007669"/>
    <property type="project" value="UniProtKB-KW"/>
</dbReference>
<feature type="transmembrane region" description="Helical" evidence="11">
    <location>
        <begin position="380"/>
        <end position="401"/>
    </location>
</feature>
<evidence type="ECO:0000256" key="1">
    <source>
        <dbReference type="ARBA" id="ARBA00004141"/>
    </source>
</evidence>
<feature type="transmembrane region" description="Helical" evidence="11">
    <location>
        <begin position="206"/>
        <end position="231"/>
    </location>
</feature>
<dbReference type="Proteomes" id="UP000003980">
    <property type="component" value="Unassembled WGS sequence"/>
</dbReference>
<accession>H2C4Y0</accession>
<evidence type="ECO:0000256" key="9">
    <source>
        <dbReference type="ARBA" id="ARBA00023303"/>
    </source>
</evidence>
<dbReference type="CDD" id="cd04594">
    <property type="entry name" value="CBS_pair_voltage-gated_CLC_archaea"/>
    <property type="match status" value="1"/>
</dbReference>
<dbReference type="Gene3D" id="1.10.3080.10">
    <property type="entry name" value="Clc chloride channel"/>
    <property type="match status" value="1"/>
</dbReference>
<evidence type="ECO:0000259" key="12">
    <source>
        <dbReference type="PROSITE" id="PS51371"/>
    </source>
</evidence>
<dbReference type="CDD" id="cd00400">
    <property type="entry name" value="Voltage_gated_ClC"/>
    <property type="match status" value="1"/>
</dbReference>
<dbReference type="Gene3D" id="3.10.580.10">
    <property type="entry name" value="CBS-domain"/>
    <property type="match status" value="1"/>
</dbReference>
<keyword evidence="5" id="KW-0406">Ion transport</keyword>
<feature type="transmembrane region" description="Helical" evidence="11">
    <location>
        <begin position="16"/>
        <end position="38"/>
    </location>
</feature>